<name>A0AAJ5Z6G8_9BASI</name>
<evidence type="ECO:0000256" key="4">
    <source>
        <dbReference type="RuleBase" id="RU362068"/>
    </source>
</evidence>
<feature type="domain" description="Ketopantoate reductase N-terminal" evidence="5">
    <location>
        <begin position="5"/>
        <end position="154"/>
    </location>
</feature>
<keyword evidence="3 4" id="KW-0560">Oxidoreductase</keyword>
<dbReference type="Pfam" id="PF08546">
    <property type="entry name" value="ApbA_C"/>
    <property type="match status" value="1"/>
</dbReference>
<comment type="similarity">
    <text evidence="1 4">Belongs to the ketopantoate reductase family.</text>
</comment>
<evidence type="ECO:0000313" key="7">
    <source>
        <dbReference type="EMBL" id="WFD17778.1"/>
    </source>
</evidence>
<dbReference type="PROSITE" id="PS51257">
    <property type="entry name" value="PROKAR_LIPOPROTEIN"/>
    <property type="match status" value="1"/>
</dbReference>
<evidence type="ECO:0000256" key="1">
    <source>
        <dbReference type="ARBA" id="ARBA00007870"/>
    </source>
</evidence>
<dbReference type="Pfam" id="PF02558">
    <property type="entry name" value="ApbA"/>
    <property type="match status" value="1"/>
</dbReference>
<dbReference type="Gene3D" id="3.40.50.720">
    <property type="entry name" value="NAD(P)-binding Rossmann-like Domain"/>
    <property type="match status" value="1"/>
</dbReference>
<evidence type="ECO:0000256" key="2">
    <source>
        <dbReference type="ARBA" id="ARBA00022857"/>
    </source>
</evidence>
<organism evidence="7 8">
    <name type="scientific">Malassezia arunalokei</name>
    <dbReference type="NCBI Taxonomy" id="1514897"/>
    <lineage>
        <taxon>Eukaryota</taxon>
        <taxon>Fungi</taxon>
        <taxon>Dikarya</taxon>
        <taxon>Basidiomycota</taxon>
        <taxon>Ustilaginomycotina</taxon>
        <taxon>Malasseziomycetes</taxon>
        <taxon>Malasseziales</taxon>
        <taxon>Malasseziaceae</taxon>
        <taxon>Malassezia</taxon>
    </lineage>
</organism>
<dbReference type="EMBL" id="CP119924">
    <property type="protein sequence ID" value="WFD17778.1"/>
    <property type="molecule type" value="Genomic_DNA"/>
</dbReference>
<reference evidence="7 8" key="1">
    <citation type="submission" date="2023-03" db="EMBL/GenBank/DDBJ databases">
        <title>Mating type loci evolution in Malassezia.</title>
        <authorList>
            <person name="Coelho M.A."/>
        </authorList>
    </citation>
    <scope>NUCLEOTIDE SEQUENCE [LARGE SCALE GENOMIC DNA]</scope>
    <source>
        <strain evidence="7 8">CBS 13387</strain>
    </source>
</reference>
<protein>
    <recommendedName>
        <fullName evidence="4">2-dehydropantoate 2-reductase</fullName>
        <ecNumber evidence="4">1.1.1.169</ecNumber>
    </recommendedName>
    <alternativeName>
        <fullName evidence="4">Ketopantoate reductase</fullName>
    </alternativeName>
</protein>
<dbReference type="InterPro" id="IPR036291">
    <property type="entry name" value="NAD(P)-bd_dom_sf"/>
</dbReference>
<comment type="function">
    <text evidence="4">Catalyzes the NADPH-dependent reduction of ketopantoate into pantoic acid.</text>
</comment>
<comment type="catalytic activity">
    <reaction evidence="4">
        <text>(R)-pantoate + NADP(+) = 2-dehydropantoate + NADPH + H(+)</text>
        <dbReference type="Rhea" id="RHEA:16233"/>
        <dbReference type="ChEBI" id="CHEBI:11561"/>
        <dbReference type="ChEBI" id="CHEBI:15378"/>
        <dbReference type="ChEBI" id="CHEBI:15980"/>
        <dbReference type="ChEBI" id="CHEBI:57783"/>
        <dbReference type="ChEBI" id="CHEBI:58349"/>
        <dbReference type="EC" id="1.1.1.169"/>
    </reaction>
</comment>
<keyword evidence="8" id="KW-1185">Reference proteome</keyword>
<dbReference type="GO" id="GO:0015940">
    <property type="term" value="P:pantothenate biosynthetic process"/>
    <property type="evidence" value="ECO:0007669"/>
    <property type="project" value="InterPro"/>
</dbReference>
<dbReference type="FunFam" id="1.10.1040.10:FF:000017">
    <property type="entry name" value="2-dehydropantoate 2-reductase"/>
    <property type="match status" value="1"/>
</dbReference>
<evidence type="ECO:0000259" key="6">
    <source>
        <dbReference type="Pfam" id="PF08546"/>
    </source>
</evidence>
<dbReference type="EC" id="1.1.1.169" evidence="4"/>
<dbReference type="InterPro" id="IPR013332">
    <property type="entry name" value="KPR_N"/>
</dbReference>
<dbReference type="InterPro" id="IPR008927">
    <property type="entry name" value="6-PGluconate_DH-like_C_sf"/>
</dbReference>
<dbReference type="SUPFAM" id="SSF48179">
    <property type="entry name" value="6-phosphogluconate dehydrogenase C-terminal domain-like"/>
    <property type="match status" value="1"/>
</dbReference>
<dbReference type="InterPro" id="IPR013752">
    <property type="entry name" value="KPA_reductase"/>
</dbReference>
<dbReference type="InterPro" id="IPR013328">
    <property type="entry name" value="6PGD_dom2"/>
</dbReference>
<evidence type="ECO:0000313" key="8">
    <source>
        <dbReference type="Proteomes" id="UP001217582"/>
    </source>
</evidence>
<sequence>MTLRVLVVGAGAVGCFYASRLDAGAYVGLVCRSNYDAVRASGVTMDTHSFGSYAFVPQAVYPTVEAAAAAPWDLVIVATKALSMDPASVAYLAPVVRDVTTLVLIQNGVDIEAPYRHQFPHTPIVSAVTIVSAAKTEAARVVQYRWTRISLGPYTDLRGSDDASSTLMRRATESLQALAALLKRGGIPDVEVHDARTLQCVRWHKLCINASMNTTGVLAGGRSNPDMVRDPLLRAHIEACMSEVMDAAPHIFGCPLPFASPERILQSTERNTSSSKSSMVQDWEAGRALELDAILGNAIRIAEAHGAHMPRLQSMYALLHSAVAMRDAAT</sequence>
<accession>A0AAJ5Z6G8</accession>
<dbReference type="SUPFAM" id="SSF51735">
    <property type="entry name" value="NAD(P)-binding Rossmann-fold domains"/>
    <property type="match status" value="1"/>
</dbReference>
<dbReference type="Proteomes" id="UP001217582">
    <property type="component" value="Chromosome 9"/>
</dbReference>
<gene>
    <name evidence="7" type="ORF">MARU1_003841</name>
</gene>
<proteinExistence type="inferred from homology"/>
<dbReference type="Gene3D" id="1.10.1040.10">
    <property type="entry name" value="N-(1-d-carboxylethyl)-l-norvaline Dehydrogenase, domain 2"/>
    <property type="match status" value="1"/>
</dbReference>
<evidence type="ECO:0000256" key="3">
    <source>
        <dbReference type="ARBA" id="ARBA00023002"/>
    </source>
</evidence>
<dbReference type="PANTHER" id="PTHR21708">
    <property type="entry name" value="PROBABLE 2-DEHYDROPANTOATE 2-REDUCTASE"/>
    <property type="match status" value="1"/>
</dbReference>
<dbReference type="InterPro" id="IPR051402">
    <property type="entry name" value="KPR-Related"/>
</dbReference>
<dbReference type="GO" id="GO:0005737">
    <property type="term" value="C:cytoplasm"/>
    <property type="evidence" value="ECO:0007669"/>
    <property type="project" value="TreeGrafter"/>
</dbReference>
<dbReference type="NCBIfam" id="TIGR00745">
    <property type="entry name" value="apbA_panE"/>
    <property type="match status" value="1"/>
</dbReference>
<feature type="domain" description="Ketopantoate reductase C-terminal" evidence="6">
    <location>
        <begin position="201"/>
        <end position="321"/>
    </location>
</feature>
<dbReference type="GO" id="GO:0008677">
    <property type="term" value="F:2-dehydropantoate 2-reductase activity"/>
    <property type="evidence" value="ECO:0007669"/>
    <property type="project" value="UniProtKB-EC"/>
</dbReference>
<keyword evidence="2 4" id="KW-0521">NADP</keyword>
<dbReference type="InterPro" id="IPR003710">
    <property type="entry name" value="ApbA"/>
</dbReference>
<dbReference type="AlphaFoldDB" id="A0AAJ5Z6G8"/>
<evidence type="ECO:0000259" key="5">
    <source>
        <dbReference type="Pfam" id="PF02558"/>
    </source>
</evidence>
<dbReference type="PANTHER" id="PTHR21708:SF26">
    <property type="entry name" value="2-DEHYDROPANTOATE 2-REDUCTASE"/>
    <property type="match status" value="1"/>
</dbReference>